<keyword evidence="5 6" id="KW-0472">Membrane</keyword>
<dbReference type="GO" id="GO:0005886">
    <property type="term" value="C:plasma membrane"/>
    <property type="evidence" value="ECO:0007669"/>
    <property type="project" value="UniProtKB-SubCell"/>
</dbReference>
<feature type="transmembrane region" description="Helical" evidence="6">
    <location>
        <begin position="521"/>
        <end position="540"/>
    </location>
</feature>
<feature type="transmembrane region" description="Helical" evidence="6">
    <location>
        <begin position="389"/>
        <end position="416"/>
    </location>
</feature>
<dbReference type="Pfam" id="PF02687">
    <property type="entry name" value="FtsX"/>
    <property type="match status" value="1"/>
</dbReference>
<dbReference type="PANTHER" id="PTHR30287:SF2">
    <property type="entry name" value="BLL1001 PROTEIN"/>
    <property type="match status" value="1"/>
</dbReference>
<evidence type="ECO:0000259" key="7">
    <source>
        <dbReference type="Pfam" id="PF02687"/>
    </source>
</evidence>
<evidence type="ECO:0000256" key="1">
    <source>
        <dbReference type="ARBA" id="ARBA00004651"/>
    </source>
</evidence>
<name>A0A6J6SN13_9ZZZZ</name>
<feature type="transmembrane region" description="Helical" evidence="6">
    <location>
        <begin position="469"/>
        <end position="494"/>
    </location>
</feature>
<accession>A0A6J6SN13</accession>
<dbReference type="InterPro" id="IPR038766">
    <property type="entry name" value="Membrane_comp_ABC_pdt"/>
</dbReference>
<keyword evidence="2" id="KW-1003">Cell membrane</keyword>
<evidence type="ECO:0000256" key="6">
    <source>
        <dbReference type="SAM" id="Phobius"/>
    </source>
</evidence>
<proteinExistence type="predicted"/>
<protein>
    <submittedName>
        <fullName evidence="8">Unannotated protein</fullName>
    </submittedName>
</protein>
<sequence length="1028" mass="106608">MRLPTPGPTLLPTVLRGLRSRLLLSLGSVVLTALAVGSAVLGPAFQGAVTSSFLVTRLAEAPQNLTGLSWVWTPDPADTGFDIDATLLRAGAAAEQASEQAGPGAERYLPPQFFLRTLPTEGLGGEAQLGWAPGYCAHLVIEGACPEEPDEVLLLALDSTITGLGIGDTTPVEGLGEVRVVGTYATPGPDEEDYWFEYGRLASRPPTPAPANQPYQPAPMLGTKQAMAEAADTVGYEVLVDRRLDVPADLAVEDLDEVVAVARAQDDLVLEGDRGTLTEFSINDIGGVVEEVRDQQATARASVSPAVISLVLVALALLLRLLTAAADLRMPELALASLRGLPRRRMWSLGMSEPLALLAISLPVGGALGVGAVVLLIESWLVPGLPLRVPWTSVLAGGLVGLGAAVVALVAVGLVVRIPLEAQLGGVRRPRRARRAAVVAQLALVAAAAAVLLSKLSSTERGRPDVTDLVLPVLLAVVAGLAASRATSSLAGWWTRAVPHTRSLGSYVAVRALSRRQEGTLVILPVTAAIAICVFGAGVYDSSSAWRGSVAATRAPAATVWTSSQTLEDTVGLTRRLDPEGQWLMAGSTIITPQPGPVFAVLDTSRLERVGLWNEQWTPGTSAGQVAELLATGPVPVVAGRRIGIQVENALETSDDLVVRLRLVPPEGRPRSIFLGPVGPGVSEVSEPAAYCQDGCRVEEITLGGPAAQQVEMEGSLAVRALLVDGEPDRAAMTDGGWTLVPGATGNDAVDDVSVGADGLEVLVATSSPAIVQLGAGDPPAALPVVAGETARTNTSSATYGGGSALDFDVDPVLTAGSVPLLGPRGLLIDYDTFSVGRAVYDQDTDVYVLARDDLPDGLVTRMRDAGLVEDTSYAEVKSELDGTAYALALRLYAVVAALVLLMAVASLAVSTAVQLPARRRDAAALRVVGVPRRQVMGSVLRELVLVLGGTAVAGLVAGSLAQYVVLRTVTLGFSETLSTPALVAAIDPWRLALLALVTALLFGTVALVSAVLTVRGARGSTLRESAR</sequence>
<keyword evidence="4 6" id="KW-1133">Transmembrane helix</keyword>
<dbReference type="AlphaFoldDB" id="A0A6J6SN13"/>
<feature type="transmembrane region" description="Helical" evidence="6">
    <location>
        <begin position="992"/>
        <end position="1015"/>
    </location>
</feature>
<feature type="transmembrane region" description="Helical" evidence="6">
    <location>
        <begin position="892"/>
        <end position="914"/>
    </location>
</feature>
<evidence type="ECO:0000256" key="4">
    <source>
        <dbReference type="ARBA" id="ARBA00022989"/>
    </source>
</evidence>
<reference evidence="8" key="1">
    <citation type="submission" date="2020-05" db="EMBL/GenBank/DDBJ databases">
        <authorList>
            <person name="Chiriac C."/>
            <person name="Salcher M."/>
            <person name="Ghai R."/>
            <person name="Kavagutti S V."/>
        </authorList>
    </citation>
    <scope>NUCLEOTIDE SEQUENCE</scope>
</reference>
<organism evidence="8">
    <name type="scientific">freshwater metagenome</name>
    <dbReference type="NCBI Taxonomy" id="449393"/>
    <lineage>
        <taxon>unclassified sequences</taxon>
        <taxon>metagenomes</taxon>
        <taxon>ecological metagenomes</taxon>
    </lineage>
</organism>
<comment type="subcellular location">
    <subcellularLocation>
        <location evidence="1">Cell membrane</location>
        <topology evidence="1">Multi-pass membrane protein</topology>
    </subcellularLocation>
</comment>
<keyword evidence="3 6" id="KW-0812">Transmembrane</keyword>
<feature type="transmembrane region" description="Helical" evidence="6">
    <location>
        <begin position="355"/>
        <end position="377"/>
    </location>
</feature>
<gene>
    <name evidence="8" type="ORF">UFOPK2761_00909</name>
</gene>
<evidence type="ECO:0000313" key="8">
    <source>
        <dbReference type="EMBL" id="CAB4736035.1"/>
    </source>
</evidence>
<evidence type="ECO:0000256" key="3">
    <source>
        <dbReference type="ARBA" id="ARBA00022692"/>
    </source>
</evidence>
<feature type="transmembrane region" description="Helical" evidence="6">
    <location>
        <begin position="436"/>
        <end position="457"/>
    </location>
</feature>
<dbReference type="InterPro" id="IPR003838">
    <property type="entry name" value="ABC3_permease_C"/>
</dbReference>
<feature type="domain" description="ABC3 transporter permease C-terminal" evidence="7">
    <location>
        <begin position="895"/>
        <end position="1009"/>
    </location>
</feature>
<dbReference type="EMBL" id="CAEZYQ010000005">
    <property type="protein sequence ID" value="CAB4736035.1"/>
    <property type="molecule type" value="Genomic_DNA"/>
</dbReference>
<feature type="transmembrane region" description="Helical" evidence="6">
    <location>
        <begin position="944"/>
        <end position="966"/>
    </location>
</feature>
<feature type="transmembrane region" description="Helical" evidence="6">
    <location>
        <begin position="303"/>
        <end position="322"/>
    </location>
</feature>
<dbReference type="PANTHER" id="PTHR30287">
    <property type="entry name" value="MEMBRANE COMPONENT OF PREDICTED ABC SUPERFAMILY METABOLITE UPTAKE TRANSPORTER"/>
    <property type="match status" value="1"/>
</dbReference>
<evidence type="ECO:0000256" key="5">
    <source>
        <dbReference type="ARBA" id="ARBA00023136"/>
    </source>
</evidence>
<evidence type="ECO:0000256" key="2">
    <source>
        <dbReference type="ARBA" id="ARBA00022475"/>
    </source>
</evidence>